<protein>
    <submittedName>
        <fullName evidence="2">Cupin domain-containing protein</fullName>
    </submittedName>
</protein>
<dbReference type="InterPro" id="IPR052535">
    <property type="entry name" value="Bacilysin_H2HPP_isomerase"/>
</dbReference>
<dbReference type="InterPro" id="IPR014710">
    <property type="entry name" value="RmlC-like_jellyroll"/>
</dbReference>
<organism evidence="2 3">
    <name type="scientific">Nocardia fusca</name>
    <dbReference type="NCBI Taxonomy" id="941183"/>
    <lineage>
        <taxon>Bacteria</taxon>
        <taxon>Bacillati</taxon>
        <taxon>Actinomycetota</taxon>
        <taxon>Actinomycetes</taxon>
        <taxon>Mycobacteriales</taxon>
        <taxon>Nocardiaceae</taxon>
        <taxon>Nocardia</taxon>
    </lineage>
</organism>
<dbReference type="PANTHER" id="PTHR40112:SF1">
    <property type="entry name" value="H2HPP ISOMERASE"/>
    <property type="match status" value="1"/>
</dbReference>
<name>A0ABV3FFV5_9NOCA</name>
<dbReference type="InterPro" id="IPR013096">
    <property type="entry name" value="Cupin_2"/>
</dbReference>
<dbReference type="Gene3D" id="2.60.120.10">
    <property type="entry name" value="Jelly Rolls"/>
    <property type="match status" value="1"/>
</dbReference>
<comment type="caution">
    <text evidence="2">The sequence shown here is derived from an EMBL/GenBank/DDBJ whole genome shotgun (WGS) entry which is preliminary data.</text>
</comment>
<dbReference type="EMBL" id="JBFAIH010000020">
    <property type="protein sequence ID" value="MEV0366614.1"/>
    <property type="molecule type" value="Genomic_DNA"/>
</dbReference>
<gene>
    <name evidence="2" type="ORF">AB0H72_28350</name>
</gene>
<feature type="domain" description="Cupin type-2" evidence="1">
    <location>
        <begin position="45"/>
        <end position="116"/>
    </location>
</feature>
<accession>A0ABV3FFV5</accession>
<reference evidence="2 3" key="1">
    <citation type="submission" date="2024-06" db="EMBL/GenBank/DDBJ databases">
        <title>The Natural Products Discovery Center: Release of the First 8490 Sequenced Strains for Exploring Actinobacteria Biosynthetic Diversity.</title>
        <authorList>
            <person name="Kalkreuter E."/>
            <person name="Kautsar S.A."/>
            <person name="Yang D."/>
            <person name="Bader C.D."/>
            <person name="Teijaro C.N."/>
            <person name="Fluegel L."/>
            <person name="Davis C.M."/>
            <person name="Simpson J.R."/>
            <person name="Lauterbach L."/>
            <person name="Steele A.D."/>
            <person name="Gui C."/>
            <person name="Meng S."/>
            <person name="Li G."/>
            <person name="Viehrig K."/>
            <person name="Ye F."/>
            <person name="Su P."/>
            <person name="Kiefer A.F."/>
            <person name="Nichols A."/>
            <person name="Cepeda A.J."/>
            <person name="Yan W."/>
            <person name="Fan B."/>
            <person name="Jiang Y."/>
            <person name="Adhikari A."/>
            <person name="Zheng C.-J."/>
            <person name="Schuster L."/>
            <person name="Cowan T.M."/>
            <person name="Smanski M.J."/>
            <person name="Chevrette M.G."/>
            <person name="De Carvalho L.P.S."/>
            <person name="Shen B."/>
        </authorList>
    </citation>
    <scope>NUCLEOTIDE SEQUENCE [LARGE SCALE GENOMIC DNA]</scope>
    <source>
        <strain evidence="2 3">NPDC050671</strain>
    </source>
</reference>
<dbReference type="SUPFAM" id="SSF51182">
    <property type="entry name" value="RmlC-like cupins"/>
    <property type="match status" value="1"/>
</dbReference>
<proteinExistence type="predicted"/>
<dbReference type="Pfam" id="PF07883">
    <property type="entry name" value="Cupin_2"/>
    <property type="match status" value="1"/>
</dbReference>
<evidence type="ECO:0000259" key="1">
    <source>
        <dbReference type="Pfam" id="PF07883"/>
    </source>
</evidence>
<evidence type="ECO:0000313" key="2">
    <source>
        <dbReference type="EMBL" id="MEV0366614.1"/>
    </source>
</evidence>
<dbReference type="Proteomes" id="UP001551658">
    <property type="component" value="Unassembled WGS sequence"/>
</dbReference>
<sequence>MKDLISTARVISTADIQEVVGPHGQFLVPCVTSDTCGAEAISAGLVNMPPGKVARAHYHAHSETIVVCTRGHAATLIGPDLVPHEHGPGEFLYVPPGVVHVAVNLSDTDEVVALDIRTDPKFSEDLILTPEFDEAAAEIAARLRRERAAA</sequence>
<dbReference type="RefSeq" id="WP_357984877.1">
    <property type="nucleotide sequence ID" value="NZ_JBFAIH010000020.1"/>
</dbReference>
<dbReference type="PANTHER" id="PTHR40112">
    <property type="entry name" value="H2HPP ISOMERASE"/>
    <property type="match status" value="1"/>
</dbReference>
<keyword evidence="3" id="KW-1185">Reference proteome</keyword>
<dbReference type="InterPro" id="IPR011051">
    <property type="entry name" value="RmlC_Cupin_sf"/>
</dbReference>
<evidence type="ECO:0000313" key="3">
    <source>
        <dbReference type="Proteomes" id="UP001551658"/>
    </source>
</evidence>